<feature type="transmembrane region" description="Helical" evidence="2">
    <location>
        <begin position="7"/>
        <end position="27"/>
    </location>
</feature>
<evidence type="ECO:0000313" key="5">
    <source>
        <dbReference type="Proteomes" id="UP000077339"/>
    </source>
</evidence>
<feature type="coiled-coil region" evidence="1">
    <location>
        <begin position="229"/>
        <end position="263"/>
    </location>
</feature>
<accession>A0A176K0R5</accession>
<comment type="caution">
    <text evidence="4">The sequence shown here is derived from an EMBL/GenBank/DDBJ whole genome shotgun (WGS) entry which is preliminary data.</text>
</comment>
<dbReference type="AlphaFoldDB" id="A0A176K0R5"/>
<dbReference type="PANTHER" id="PTHR45228">
    <property type="entry name" value="CYCLIC DI-GMP PHOSPHODIESTERASE TM_0186-RELATED"/>
    <property type="match status" value="1"/>
</dbReference>
<keyword evidence="2" id="KW-1133">Transmembrane helix</keyword>
<evidence type="ECO:0000313" key="4">
    <source>
        <dbReference type="EMBL" id="OAA30402.1"/>
    </source>
</evidence>
<dbReference type="Proteomes" id="UP000077339">
    <property type="component" value="Unassembled WGS sequence"/>
</dbReference>
<evidence type="ECO:0000256" key="1">
    <source>
        <dbReference type="SAM" id="Coils"/>
    </source>
</evidence>
<proteinExistence type="predicted"/>
<name>A0A176K0R5_9BACT</name>
<evidence type="ECO:0000256" key="2">
    <source>
        <dbReference type="SAM" id="Phobius"/>
    </source>
</evidence>
<gene>
    <name evidence="4" type="ORF">AT15_10185</name>
</gene>
<dbReference type="RefSeq" id="WP_068347465.1">
    <property type="nucleotide sequence ID" value="NZ_JFHK01000009.1"/>
</dbReference>
<evidence type="ECO:0000259" key="3">
    <source>
        <dbReference type="PROSITE" id="PS51832"/>
    </source>
</evidence>
<sequence>MKNSSFAVFNSVVLILFFIVTMAQFIVYAKGSTHDFAQIFERTAYLLAYSSEEIYRAEVIDGKVNNISISQLMADKPIVIGPGIFVEDDSVKLLLEADNQIDYVEIPQGTLLKKINSNNKKWFITDTRGNIVLSNANHVNQPGLLLFESGKIYFMLAEKLDEGYILYHGTFLPWHFILSNIAFAIAYLTGSKILANSLRHQKKKIESIEDAMRKTIEGKELPEVTSEVLKEIDELVRGLREETQKKEETIRNLRQENEKVLSNLEFEKEFHEKHMLNVYKFIGSLAKKKIHTISPPIEQMMELALFIAQDMGIKDEDELRSIQIGIALHDIGLLEVGHDEKVLQDKRHTLAGERLGKALKISPLAIDIIKHHHEAYDGTGFPDGLKGEGISLRVRIVSAVTAYFEEKYRNKDTNPMEKLKKSKRLDPKVLDAIEKWLSK</sequence>
<protein>
    <recommendedName>
        <fullName evidence="3">HD-GYP domain-containing protein</fullName>
    </recommendedName>
</protein>
<dbReference type="PATRIC" id="fig|1453497.3.peg.2015"/>
<dbReference type="InterPro" id="IPR037522">
    <property type="entry name" value="HD_GYP_dom"/>
</dbReference>
<keyword evidence="1" id="KW-0175">Coiled coil</keyword>
<keyword evidence="2" id="KW-0472">Membrane</keyword>
<dbReference type="Gene3D" id="1.10.3210.10">
    <property type="entry name" value="Hypothetical protein af1432"/>
    <property type="match status" value="1"/>
</dbReference>
<reference evidence="4 5" key="1">
    <citation type="submission" date="2014-02" db="EMBL/GenBank/DDBJ databases">
        <title>Kosmotoga genome sequencing.</title>
        <authorList>
            <person name="Pollo S.M."/>
            <person name="Charchuk R."/>
            <person name="Nesbo C.L."/>
        </authorList>
    </citation>
    <scope>NUCLEOTIDE SEQUENCE [LARGE SCALE GENOMIC DNA]</scope>
    <source>
        <strain evidence="4 5">S304</strain>
    </source>
</reference>
<dbReference type="STRING" id="1453497.AT15_10185"/>
<keyword evidence="2" id="KW-0812">Transmembrane</keyword>
<dbReference type="InterPro" id="IPR003607">
    <property type="entry name" value="HD/PDEase_dom"/>
</dbReference>
<organism evidence="4 5">
    <name type="scientific">Kosmotoga arenicorallina S304</name>
    <dbReference type="NCBI Taxonomy" id="1453497"/>
    <lineage>
        <taxon>Bacteria</taxon>
        <taxon>Thermotogati</taxon>
        <taxon>Thermotogota</taxon>
        <taxon>Thermotogae</taxon>
        <taxon>Kosmotogales</taxon>
        <taxon>Kosmotogaceae</taxon>
        <taxon>Kosmotoga</taxon>
    </lineage>
</organism>
<dbReference type="CDD" id="cd00077">
    <property type="entry name" value="HDc"/>
    <property type="match status" value="1"/>
</dbReference>
<dbReference type="PROSITE" id="PS51832">
    <property type="entry name" value="HD_GYP"/>
    <property type="match status" value="1"/>
</dbReference>
<dbReference type="OrthoDB" id="49429at2"/>
<feature type="domain" description="HD-GYP" evidence="3">
    <location>
        <begin position="253"/>
        <end position="439"/>
    </location>
</feature>
<dbReference type="SUPFAM" id="SSF109604">
    <property type="entry name" value="HD-domain/PDEase-like"/>
    <property type="match status" value="1"/>
</dbReference>
<dbReference type="InterPro" id="IPR052020">
    <property type="entry name" value="Cyclic_di-GMP/3'3'-cGAMP_PDE"/>
</dbReference>
<dbReference type="EMBL" id="JFHK01000009">
    <property type="protein sequence ID" value="OAA30402.1"/>
    <property type="molecule type" value="Genomic_DNA"/>
</dbReference>
<dbReference type="Pfam" id="PF13487">
    <property type="entry name" value="HD_5"/>
    <property type="match status" value="1"/>
</dbReference>
<keyword evidence="5" id="KW-1185">Reference proteome</keyword>